<dbReference type="EMBL" id="SRLO01008790">
    <property type="protein sequence ID" value="TNN27151.1"/>
    <property type="molecule type" value="Genomic_DNA"/>
</dbReference>
<protein>
    <submittedName>
        <fullName evidence="2">Uncharacterized protein</fullName>
    </submittedName>
</protein>
<evidence type="ECO:0000313" key="3">
    <source>
        <dbReference type="Proteomes" id="UP000314294"/>
    </source>
</evidence>
<keyword evidence="3" id="KW-1185">Reference proteome</keyword>
<dbReference type="AlphaFoldDB" id="A0A4Z2EEM6"/>
<dbReference type="Proteomes" id="UP000314294">
    <property type="component" value="Unassembled WGS sequence"/>
</dbReference>
<feature type="compositionally biased region" description="Basic residues" evidence="1">
    <location>
        <begin position="1"/>
        <end position="23"/>
    </location>
</feature>
<sequence>MIERKKKKRERRARRRGRGKRGAGPRVGAAGAPGRSTCGSRRGDQSETPSPRRRPLDGEENTKSVWASSTRASSTRASVTCEASEV</sequence>
<name>A0A4Z2EEM6_9TELE</name>
<evidence type="ECO:0000256" key="1">
    <source>
        <dbReference type="SAM" id="MobiDB-lite"/>
    </source>
</evidence>
<feature type="region of interest" description="Disordered" evidence="1">
    <location>
        <begin position="1"/>
        <end position="86"/>
    </location>
</feature>
<reference evidence="2 3" key="1">
    <citation type="submission" date="2019-03" db="EMBL/GenBank/DDBJ databases">
        <title>First draft genome of Liparis tanakae, snailfish: a comprehensive survey of snailfish specific genes.</title>
        <authorList>
            <person name="Kim W."/>
            <person name="Song I."/>
            <person name="Jeong J.-H."/>
            <person name="Kim D."/>
            <person name="Kim S."/>
            <person name="Ryu S."/>
            <person name="Song J.Y."/>
            <person name="Lee S.K."/>
        </authorList>
    </citation>
    <scope>NUCLEOTIDE SEQUENCE [LARGE SCALE GENOMIC DNA]</scope>
    <source>
        <tissue evidence="2">Muscle</tissue>
    </source>
</reference>
<accession>A0A4Z2EEM6</accession>
<feature type="compositionally biased region" description="Low complexity" evidence="1">
    <location>
        <begin position="64"/>
        <end position="80"/>
    </location>
</feature>
<proteinExistence type="predicted"/>
<feature type="compositionally biased region" description="Low complexity" evidence="1">
    <location>
        <begin position="24"/>
        <end position="35"/>
    </location>
</feature>
<evidence type="ECO:0000313" key="2">
    <source>
        <dbReference type="EMBL" id="TNN27151.1"/>
    </source>
</evidence>
<comment type="caution">
    <text evidence="2">The sequence shown here is derived from an EMBL/GenBank/DDBJ whole genome shotgun (WGS) entry which is preliminary data.</text>
</comment>
<gene>
    <name evidence="2" type="ORF">EYF80_062708</name>
</gene>
<organism evidence="2 3">
    <name type="scientific">Liparis tanakae</name>
    <name type="common">Tanaka's snailfish</name>
    <dbReference type="NCBI Taxonomy" id="230148"/>
    <lineage>
        <taxon>Eukaryota</taxon>
        <taxon>Metazoa</taxon>
        <taxon>Chordata</taxon>
        <taxon>Craniata</taxon>
        <taxon>Vertebrata</taxon>
        <taxon>Euteleostomi</taxon>
        <taxon>Actinopterygii</taxon>
        <taxon>Neopterygii</taxon>
        <taxon>Teleostei</taxon>
        <taxon>Neoteleostei</taxon>
        <taxon>Acanthomorphata</taxon>
        <taxon>Eupercaria</taxon>
        <taxon>Perciformes</taxon>
        <taxon>Cottioidei</taxon>
        <taxon>Cottales</taxon>
        <taxon>Liparidae</taxon>
        <taxon>Liparis</taxon>
    </lineage>
</organism>